<evidence type="ECO:0000256" key="1">
    <source>
        <dbReference type="SAM" id="MobiDB-lite"/>
    </source>
</evidence>
<reference evidence="2" key="2">
    <citation type="submission" date="2021-09" db="EMBL/GenBank/DDBJ databases">
        <authorList>
            <person name="Jia N."/>
            <person name="Wang J."/>
            <person name="Shi W."/>
            <person name="Du L."/>
            <person name="Sun Y."/>
            <person name="Zhan W."/>
            <person name="Jiang J."/>
            <person name="Wang Q."/>
            <person name="Zhang B."/>
            <person name="Ji P."/>
            <person name="Sakyi L.B."/>
            <person name="Cui X."/>
            <person name="Yuan T."/>
            <person name="Jiang B."/>
            <person name="Yang W."/>
            <person name="Lam T.T.-Y."/>
            <person name="Chang Q."/>
            <person name="Ding S."/>
            <person name="Wang X."/>
            <person name="Zhu J."/>
            <person name="Ruan X."/>
            <person name="Zhao L."/>
            <person name="Wei J."/>
            <person name="Que T."/>
            <person name="Du C."/>
            <person name="Cheng J."/>
            <person name="Dai P."/>
            <person name="Han X."/>
            <person name="Huang E."/>
            <person name="Gao Y."/>
            <person name="Liu J."/>
            <person name="Shao H."/>
            <person name="Ye R."/>
            <person name="Li L."/>
            <person name="Wei W."/>
            <person name="Wang X."/>
            <person name="Wang C."/>
            <person name="Huo Q."/>
            <person name="Li W."/>
            <person name="Guo W."/>
            <person name="Chen H."/>
            <person name="Chen S."/>
            <person name="Zhou L."/>
            <person name="Zhou L."/>
            <person name="Ni X."/>
            <person name="Tian J."/>
            <person name="Zhou Y."/>
            <person name="Sheng Y."/>
            <person name="Liu T."/>
            <person name="Pan Y."/>
            <person name="Xia L."/>
            <person name="Li J."/>
            <person name="Zhao F."/>
            <person name="Cao W."/>
        </authorList>
    </citation>
    <scope>NUCLEOTIDE SEQUENCE</scope>
    <source>
        <strain evidence="2">Rsan-2018</strain>
        <tissue evidence="2">Larvae</tissue>
    </source>
</reference>
<comment type="caution">
    <text evidence="2">The sequence shown here is derived from an EMBL/GenBank/DDBJ whole genome shotgun (WGS) entry which is preliminary data.</text>
</comment>
<feature type="region of interest" description="Disordered" evidence="1">
    <location>
        <begin position="56"/>
        <end position="161"/>
    </location>
</feature>
<feature type="compositionally biased region" description="Basic and acidic residues" evidence="1">
    <location>
        <begin position="66"/>
        <end position="76"/>
    </location>
</feature>
<proteinExistence type="predicted"/>
<dbReference type="Proteomes" id="UP000821837">
    <property type="component" value="Chromosome 11"/>
</dbReference>
<name>A0A9D4T4S1_RHISA</name>
<organism evidence="2 3">
    <name type="scientific">Rhipicephalus sanguineus</name>
    <name type="common">Brown dog tick</name>
    <name type="synonym">Ixodes sanguineus</name>
    <dbReference type="NCBI Taxonomy" id="34632"/>
    <lineage>
        <taxon>Eukaryota</taxon>
        <taxon>Metazoa</taxon>
        <taxon>Ecdysozoa</taxon>
        <taxon>Arthropoda</taxon>
        <taxon>Chelicerata</taxon>
        <taxon>Arachnida</taxon>
        <taxon>Acari</taxon>
        <taxon>Parasitiformes</taxon>
        <taxon>Ixodida</taxon>
        <taxon>Ixodoidea</taxon>
        <taxon>Ixodidae</taxon>
        <taxon>Rhipicephalinae</taxon>
        <taxon>Rhipicephalus</taxon>
        <taxon>Rhipicephalus</taxon>
    </lineage>
</organism>
<feature type="compositionally biased region" description="Low complexity" evidence="1">
    <location>
        <begin position="126"/>
        <end position="156"/>
    </location>
</feature>
<keyword evidence="3" id="KW-1185">Reference proteome</keyword>
<accession>A0A9D4T4S1</accession>
<evidence type="ECO:0000313" key="3">
    <source>
        <dbReference type="Proteomes" id="UP000821837"/>
    </source>
</evidence>
<evidence type="ECO:0000313" key="2">
    <source>
        <dbReference type="EMBL" id="KAH7972916.1"/>
    </source>
</evidence>
<gene>
    <name evidence="2" type="ORF">HPB52_018716</name>
</gene>
<sequence>MVFLGLLPSEVELADYVTIHDGVVVAGHLNDDEIIRAALGETDKASDEDLCDELRPSARTTVPVSIKKEPAEHDDNLQEENSNGSVGSGSGGGGLGRLPLSSVPPRKRRAALAAAAALPRKSKRQASVASARSRSSSSSTTAFTASSSSAMNSNSSRDVEDMAEGAAHALLNLAKVATSQQQLMLQSKNSLVGGVRERR</sequence>
<dbReference type="EMBL" id="JABSTV010001247">
    <property type="protein sequence ID" value="KAH7972916.1"/>
    <property type="molecule type" value="Genomic_DNA"/>
</dbReference>
<dbReference type="AlphaFoldDB" id="A0A9D4T4S1"/>
<dbReference type="VEuPathDB" id="VectorBase:RSAN_041316"/>
<feature type="compositionally biased region" description="Gly residues" evidence="1">
    <location>
        <begin position="86"/>
        <end position="96"/>
    </location>
</feature>
<reference evidence="2" key="1">
    <citation type="journal article" date="2020" name="Cell">
        <title>Large-Scale Comparative Analyses of Tick Genomes Elucidate Their Genetic Diversity and Vector Capacities.</title>
        <authorList>
            <consortium name="Tick Genome and Microbiome Consortium (TIGMIC)"/>
            <person name="Jia N."/>
            <person name="Wang J."/>
            <person name="Shi W."/>
            <person name="Du L."/>
            <person name="Sun Y."/>
            <person name="Zhan W."/>
            <person name="Jiang J.F."/>
            <person name="Wang Q."/>
            <person name="Zhang B."/>
            <person name="Ji P."/>
            <person name="Bell-Sakyi L."/>
            <person name="Cui X.M."/>
            <person name="Yuan T.T."/>
            <person name="Jiang B.G."/>
            <person name="Yang W.F."/>
            <person name="Lam T.T."/>
            <person name="Chang Q.C."/>
            <person name="Ding S.J."/>
            <person name="Wang X.J."/>
            <person name="Zhu J.G."/>
            <person name="Ruan X.D."/>
            <person name="Zhao L."/>
            <person name="Wei J.T."/>
            <person name="Ye R.Z."/>
            <person name="Que T.C."/>
            <person name="Du C.H."/>
            <person name="Zhou Y.H."/>
            <person name="Cheng J.X."/>
            <person name="Dai P.F."/>
            <person name="Guo W.B."/>
            <person name="Han X.H."/>
            <person name="Huang E.J."/>
            <person name="Li L.F."/>
            <person name="Wei W."/>
            <person name="Gao Y.C."/>
            <person name="Liu J.Z."/>
            <person name="Shao H.Z."/>
            <person name="Wang X."/>
            <person name="Wang C.C."/>
            <person name="Yang T.C."/>
            <person name="Huo Q.B."/>
            <person name="Li W."/>
            <person name="Chen H.Y."/>
            <person name="Chen S.E."/>
            <person name="Zhou L.G."/>
            <person name="Ni X.B."/>
            <person name="Tian J.H."/>
            <person name="Sheng Y."/>
            <person name="Liu T."/>
            <person name="Pan Y.S."/>
            <person name="Xia L.Y."/>
            <person name="Li J."/>
            <person name="Zhao F."/>
            <person name="Cao W.C."/>
        </authorList>
    </citation>
    <scope>NUCLEOTIDE SEQUENCE</scope>
    <source>
        <strain evidence="2">Rsan-2018</strain>
    </source>
</reference>
<protein>
    <submittedName>
        <fullName evidence="2">Uncharacterized protein</fullName>
    </submittedName>
</protein>